<comment type="caution">
    <text evidence="2">The sequence shown here is derived from an EMBL/GenBank/DDBJ whole genome shotgun (WGS) entry which is preliminary data.</text>
</comment>
<dbReference type="Proteomes" id="UP000011575">
    <property type="component" value="Unassembled WGS sequence"/>
</dbReference>
<evidence type="ECO:0000256" key="1">
    <source>
        <dbReference type="SAM" id="MobiDB-lite"/>
    </source>
</evidence>
<organism evidence="2 3">
    <name type="scientific">Halorubrum aidingense JCM 13560</name>
    <dbReference type="NCBI Taxonomy" id="1230454"/>
    <lineage>
        <taxon>Archaea</taxon>
        <taxon>Methanobacteriati</taxon>
        <taxon>Methanobacteriota</taxon>
        <taxon>Stenosarchaea group</taxon>
        <taxon>Halobacteria</taxon>
        <taxon>Halobacteriales</taxon>
        <taxon>Haloferacaceae</taxon>
        <taxon>Halorubrum</taxon>
    </lineage>
</organism>
<evidence type="ECO:0000313" key="2">
    <source>
        <dbReference type="EMBL" id="EMA69076.1"/>
    </source>
</evidence>
<dbReference type="RefSeq" id="WP_007999355.1">
    <property type="nucleotide sequence ID" value="NZ_AOJI01000017.1"/>
</dbReference>
<dbReference type="AlphaFoldDB" id="M0PG96"/>
<feature type="region of interest" description="Disordered" evidence="1">
    <location>
        <begin position="96"/>
        <end position="122"/>
    </location>
</feature>
<feature type="compositionally biased region" description="Acidic residues" evidence="1">
    <location>
        <begin position="106"/>
        <end position="121"/>
    </location>
</feature>
<dbReference type="EMBL" id="AOJI01000017">
    <property type="protein sequence ID" value="EMA69076.1"/>
    <property type="molecule type" value="Genomic_DNA"/>
</dbReference>
<accession>M0PG96</accession>
<gene>
    <name evidence="2" type="ORF">C461_05577</name>
</gene>
<evidence type="ECO:0000313" key="3">
    <source>
        <dbReference type="Proteomes" id="UP000011575"/>
    </source>
</evidence>
<protein>
    <submittedName>
        <fullName evidence="2">Uncharacterized protein</fullName>
    </submittedName>
</protein>
<dbReference type="PATRIC" id="fig|1230454.4.peg.1130"/>
<reference evidence="2 3" key="1">
    <citation type="journal article" date="2014" name="PLoS Genet.">
        <title>Phylogenetically driven sequencing of extremely halophilic archaea reveals strategies for static and dynamic osmo-response.</title>
        <authorList>
            <person name="Becker E.A."/>
            <person name="Seitzer P.M."/>
            <person name="Tritt A."/>
            <person name="Larsen D."/>
            <person name="Krusor M."/>
            <person name="Yao A.I."/>
            <person name="Wu D."/>
            <person name="Madern D."/>
            <person name="Eisen J.A."/>
            <person name="Darling A.E."/>
            <person name="Facciotti M.T."/>
        </authorList>
    </citation>
    <scope>NUCLEOTIDE SEQUENCE [LARGE SCALE GENOMIC DNA]</scope>
    <source>
        <strain evidence="2 3">JCM 13560</strain>
    </source>
</reference>
<keyword evidence="3" id="KW-1185">Reference proteome</keyword>
<dbReference type="OrthoDB" id="155576at2157"/>
<name>M0PG96_9EURY</name>
<proteinExistence type="predicted"/>
<sequence>MDRSIAAVEERAAEHVETYRDSAPFYPVEEEAIGSLSDAFRTGEYGKRDVEWVVRWYFRRRVGDVDHGNRREVEEAVADADRRELRGRLWDAIDALDGTGDGASEGGDENDDDGAGDDDDTAPAHHRALEALTELPGVDVAVGSALLWFLEPDRYMVVGDREWEVVAGLTDGDRGVDSGVALDGDYPEAMTVDAYDRYLDAIRSLADRIGVSHWELYMILQREYAETVAEE</sequence>